<reference evidence="8" key="1">
    <citation type="submission" date="2023-02" db="EMBL/GenBank/DDBJ databases">
        <title>Mating type loci evolution in Malassezia.</title>
        <authorList>
            <person name="Coelho M.A."/>
        </authorList>
    </citation>
    <scope>NUCLEOTIDE SEQUENCE</scope>
    <source>
        <strain evidence="8">CBS 14136</strain>
    </source>
</reference>
<dbReference type="EMBL" id="CP118378">
    <property type="protein sequence ID" value="WFD44408.1"/>
    <property type="molecule type" value="Genomic_DNA"/>
</dbReference>
<evidence type="ECO:0000313" key="8">
    <source>
        <dbReference type="EMBL" id="WFD44408.1"/>
    </source>
</evidence>
<feature type="region of interest" description="Disordered" evidence="6">
    <location>
        <begin position="168"/>
        <end position="234"/>
    </location>
</feature>
<keyword evidence="3" id="KW-0805">Transcription regulation</keyword>
<accession>A0AAF0FH08</accession>
<evidence type="ECO:0000256" key="3">
    <source>
        <dbReference type="ARBA" id="ARBA00023015"/>
    </source>
</evidence>
<feature type="domain" description="ERT1/acuK family PAS" evidence="7">
    <location>
        <begin position="347"/>
        <end position="436"/>
    </location>
</feature>
<feature type="region of interest" description="Disordered" evidence="6">
    <location>
        <begin position="425"/>
        <end position="488"/>
    </location>
</feature>
<dbReference type="Pfam" id="PF24990">
    <property type="entry name" value="PAS_13"/>
    <property type="match status" value="1"/>
</dbReference>
<dbReference type="Proteomes" id="UP001214628">
    <property type="component" value="Chromosome 4"/>
</dbReference>
<dbReference type="GO" id="GO:0046872">
    <property type="term" value="F:metal ion binding"/>
    <property type="evidence" value="ECO:0007669"/>
    <property type="project" value="UniProtKB-KW"/>
</dbReference>
<keyword evidence="5" id="KW-0539">Nucleus</keyword>
<sequence length="488" mass="53286">MQPLDGGYPRSMLAPSPLDVHTTPSRTDPSTSELHGSQLGGTAWLGLGGGAGRASLVGDSGGGGEMTILSEFLESLDDGNSWYTCTDKPTNQTSDGTEFAFKPNMATMTPAQFQRTTPTTKMLNTPPSMASAGPESLDAGGFALAHHSSDMSILSPNKAELGRPAANTTTLSNIGETAQEDPSSRHDSHDMAAETEARRSMKYTSEPHREQQEDLHSLQTKDISSTEPYPPVLDQNASKTERFLLTAADQTDGSRDERLRKVIQAKYEAGLLRPYNHVNGYARLNRWMDQNVSASSRRRILKPLSVFRPVFVSIAKKLTQYDLIYIEEAFERLLLDYDRVFSIQSIPACLWRRTGEIYKGNKEFADLVGVPIESLREGRLCIYELMAEESAVNYWEKYGSVSFDPSQKAVLTMCKLFTKQAHLPKSHTGSQSTGAQQSVTAPASEPGKNNRTSPSLELQSSPSEPESRHDLQASPTAPSHVAAAISGP</sequence>
<evidence type="ECO:0000256" key="6">
    <source>
        <dbReference type="SAM" id="MobiDB-lite"/>
    </source>
</evidence>
<dbReference type="PANTHER" id="PTHR31986">
    <property type="entry name" value="REGULATOR OF DRUG SENSITIVITY 2"/>
    <property type="match status" value="1"/>
</dbReference>
<feature type="compositionally biased region" description="Polar residues" evidence="6">
    <location>
        <begin position="427"/>
        <end position="452"/>
    </location>
</feature>
<dbReference type="InterPro" id="IPR056751">
    <property type="entry name" value="PAS_13"/>
</dbReference>
<feature type="compositionally biased region" description="Polar residues" evidence="6">
    <location>
        <begin position="22"/>
        <end position="35"/>
    </location>
</feature>
<feature type="region of interest" description="Disordered" evidence="6">
    <location>
        <begin position="1"/>
        <end position="41"/>
    </location>
</feature>
<evidence type="ECO:0000313" key="9">
    <source>
        <dbReference type="Proteomes" id="UP001214628"/>
    </source>
</evidence>
<keyword evidence="4" id="KW-0804">Transcription</keyword>
<dbReference type="GO" id="GO:0000977">
    <property type="term" value="F:RNA polymerase II transcription regulatory region sequence-specific DNA binding"/>
    <property type="evidence" value="ECO:0007669"/>
    <property type="project" value="TreeGrafter"/>
</dbReference>
<evidence type="ECO:0000256" key="5">
    <source>
        <dbReference type="ARBA" id="ARBA00023242"/>
    </source>
</evidence>
<keyword evidence="2" id="KW-0479">Metal-binding</keyword>
<dbReference type="AlphaFoldDB" id="A0AAF0FH08"/>
<evidence type="ECO:0000256" key="4">
    <source>
        <dbReference type="ARBA" id="ARBA00023163"/>
    </source>
</evidence>
<keyword evidence="9" id="KW-1185">Reference proteome</keyword>
<gene>
    <name evidence="8" type="primary">RDS2</name>
    <name evidence="8" type="ORF">MPSI1_003076</name>
</gene>
<evidence type="ECO:0000256" key="2">
    <source>
        <dbReference type="ARBA" id="ARBA00022723"/>
    </source>
</evidence>
<evidence type="ECO:0000259" key="7">
    <source>
        <dbReference type="Pfam" id="PF24990"/>
    </source>
</evidence>
<proteinExistence type="predicted"/>
<dbReference type="InterPro" id="IPR053045">
    <property type="entry name" value="Zinc_cluster_trans_reg"/>
</dbReference>
<dbReference type="GO" id="GO:0005634">
    <property type="term" value="C:nucleus"/>
    <property type="evidence" value="ECO:0007669"/>
    <property type="project" value="UniProtKB-SubCell"/>
</dbReference>
<feature type="compositionally biased region" description="Basic and acidic residues" evidence="6">
    <location>
        <begin position="182"/>
        <end position="216"/>
    </location>
</feature>
<organism evidence="8 9">
    <name type="scientific">Malassezia psittaci</name>
    <dbReference type="NCBI Taxonomy" id="1821823"/>
    <lineage>
        <taxon>Eukaryota</taxon>
        <taxon>Fungi</taxon>
        <taxon>Dikarya</taxon>
        <taxon>Basidiomycota</taxon>
        <taxon>Ustilaginomycotina</taxon>
        <taxon>Malasseziomycetes</taxon>
        <taxon>Malasseziales</taxon>
        <taxon>Malasseziaceae</taxon>
        <taxon>Malassezia</taxon>
    </lineage>
</organism>
<name>A0AAF0FH08_9BASI</name>
<feature type="compositionally biased region" description="Polar residues" evidence="6">
    <location>
        <begin position="217"/>
        <end position="227"/>
    </location>
</feature>
<feature type="compositionally biased region" description="Low complexity" evidence="6">
    <location>
        <begin position="453"/>
        <end position="464"/>
    </location>
</feature>
<evidence type="ECO:0000256" key="1">
    <source>
        <dbReference type="ARBA" id="ARBA00004123"/>
    </source>
</evidence>
<protein>
    <submittedName>
        <fullName evidence="8">Transcription factor</fullName>
    </submittedName>
</protein>
<dbReference type="PANTHER" id="PTHR31986:SF7">
    <property type="entry name" value="REGULATOR OF DRUG SENSITIVITY 2"/>
    <property type="match status" value="1"/>
</dbReference>
<comment type="subcellular location">
    <subcellularLocation>
        <location evidence="1">Nucleus</location>
    </subcellularLocation>
</comment>